<dbReference type="AlphaFoldDB" id="A0A859FE23"/>
<keyword evidence="2" id="KW-1185">Reference proteome</keyword>
<name>A0A859FE23_9BACI</name>
<dbReference type="Proteomes" id="UP000318138">
    <property type="component" value="Chromosome"/>
</dbReference>
<dbReference type="RefSeq" id="WP_176008522.1">
    <property type="nucleotide sequence ID" value="NZ_CP041372.2"/>
</dbReference>
<evidence type="ECO:0000313" key="1">
    <source>
        <dbReference type="EMBL" id="QKS70485.1"/>
    </source>
</evidence>
<evidence type="ECO:0000313" key="2">
    <source>
        <dbReference type="Proteomes" id="UP000318138"/>
    </source>
</evidence>
<sequence length="189" mass="23390">MSVFGFEKAFPREFQADVEYIRQRLYHKKVIINRLLDHSDMCHYKQRGVDIKFPYRIYWNKLDLDFLNECNPRQQVILHCMYTRHHDGHERHWHARALIASENYWVIPYLAKLSDEYVLAIIQDMYASLEDTNSKEFAHFWSENKEQLRTSYDRMVSYWNEYHRWKYKDLKKYPGKMLFDYHFSKLDKD</sequence>
<organism evidence="1 2">
    <name type="scientific">Paenalkalicoccus suaedae</name>
    <dbReference type="NCBI Taxonomy" id="2592382"/>
    <lineage>
        <taxon>Bacteria</taxon>
        <taxon>Bacillati</taxon>
        <taxon>Bacillota</taxon>
        <taxon>Bacilli</taxon>
        <taxon>Bacillales</taxon>
        <taxon>Bacillaceae</taxon>
        <taxon>Paenalkalicoccus</taxon>
    </lineage>
</organism>
<dbReference type="KEGG" id="psua:FLK61_27415"/>
<gene>
    <name evidence="1" type="ORF">FLK61_27415</name>
</gene>
<dbReference type="EMBL" id="CP041372">
    <property type="protein sequence ID" value="QKS70485.1"/>
    <property type="molecule type" value="Genomic_DNA"/>
</dbReference>
<proteinExistence type="predicted"/>
<protein>
    <submittedName>
        <fullName evidence="1">Uncharacterized protein</fullName>
    </submittedName>
</protein>
<reference evidence="2" key="1">
    <citation type="submission" date="2019-07" db="EMBL/GenBank/DDBJ databases">
        <title>Bacillus alkalisoli sp. nov. isolated from saline soil.</title>
        <authorList>
            <person name="Sun J.-Q."/>
            <person name="Xu L."/>
        </authorList>
    </citation>
    <scope>NUCLEOTIDE SEQUENCE [LARGE SCALE GENOMIC DNA]</scope>
    <source>
        <strain evidence="2">M4U3P1</strain>
    </source>
</reference>
<accession>A0A859FE23</accession>